<name>A0A7C9HS80_9DEIO</name>
<evidence type="ECO:0000313" key="3">
    <source>
        <dbReference type="Proteomes" id="UP000483286"/>
    </source>
</evidence>
<comment type="caution">
    <text evidence="2">The sequence shown here is derived from an EMBL/GenBank/DDBJ whole genome shotgun (WGS) entry which is preliminary data.</text>
</comment>
<evidence type="ECO:0000313" key="2">
    <source>
        <dbReference type="EMBL" id="MVN87532.1"/>
    </source>
</evidence>
<protein>
    <submittedName>
        <fullName evidence="2">Uncharacterized protein</fullName>
    </submittedName>
</protein>
<proteinExistence type="predicted"/>
<keyword evidence="3" id="KW-1185">Reference proteome</keyword>
<accession>A0A7C9HS80</accession>
<dbReference type="AlphaFoldDB" id="A0A7C9HS80"/>
<reference evidence="2 3" key="1">
    <citation type="submission" date="2019-12" db="EMBL/GenBank/DDBJ databases">
        <title>Deinococcus sp. HMF7620 Genome sequencing and assembly.</title>
        <authorList>
            <person name="Kang H."/>
            <person name="Kim H."/>
            <person name="Joh K."/>
        </authorList>
    </citation>
    <scope>NUCLEOTIDE SEQUENCE [LARGE SCALE GENOMIC DNA]</scope>
    <source>
        <strain evidence="2 3">HMF7620</strain>
    </source>
</reference>
<sequence>MPLHTDAATAPPTSSPQAARSCRSCGGAQDYSFDLCEVCAEQAYEAETWRLLDEYQAQLDRRSEP</sequence>
<organism evidence="2 3">
    <name type="scientific">Deinococcus arboris</name>
    <dbReference type="NCBI Taxonomy" id="2682977"/>
    <lineage>
        <taxon>Bacteria</taxon>
        <taxon>Thermotogati</taxon>
        <taxon>Deinococcota</taxon>
        <taxon>Deinococci</taxon>
        <taxon>Deinococcales</taxon>
        <taxon>Deinococcaceae</taxon>
        <taxon>Deinococcus</taxon>
    </lineage>
</organism>
<dbReference type="RefSeq" id="WP_157459587.1">
    <property type="nucleotide sequence ID" value="NZ_WQLB01000015.1"/>
</dbReference>
<dbReference type="EMBL" id="WQLB01000015">
    <property type="protein sequence ID" value="MVN87532.1"/>
    <property type="molecule type" value="Genomic_DNA"/>
</dbReference>
<evidence type="ECO:0000256" key="1">
    <source>
        <dbReference type="SAM" id="MobiDB-lite"/>
    </source>
</evidence>
<feature type="region of interest" description="Disordered" evidence="1">
    <location>
        <begin position="1"/>
        <end position="25"/>
    </location>
</feature>
<dbReference type="Proteomes" id="UP000483286">
    <property type="component" value="Unassembled WGS sequence"/>
</dbReference>
<gene>
    <name evidence="2" type="ORF">GO986_12225</name>
</gene>
<feature type="compositionally biased region" description="Low complexity" evidence="1">
    <location>
        <begin position="1"/>
        <end position="21"/>
    </location>
</feature>